<gene>
    <name evidence="5" type="primary">LOC108682650</name>
    <name evidence="3" type="ORF">HAZT_HAZT011963</name>
</gene>
<feature type="compositionally biased region" description="Low complexity" evidence="1">
    <location>
        <begin position="49"/>
        <end position="68"/>
    </location>
</feature>
<protein>
    <submittedName>
        <fullName evidence="5">Cold-shock protein CS120</fullName>
    </submittedName>
</protein>
<keyword evidence="2" id="KW-0732">Signal</keyword>
<accession>A0A6A0H2H2</accession>
<dbReference type="Proteomes" id="UP000694843">
    <property type="component" value="Unplaced"/>
</dbReference>
<feature type="region of interest" description="Disordered" evidence="1">
    <location>
        <begin position="218"/>
        <end position="240"/>
    </location>
</feature>
<reference evidence="3" key="2">
    <citation type="journal article" date="2018" name="Environ. Sci. Technol.">
        <title>The Toxicogenome of Hyalella azteca: A Model for Sediment Ecotoxicology and Evolutionary Toxicology.</title>
        <authorList>
            <person name="Poynton H.C."/>
            <person name="Hasenbein S."/>
            <person name="Benoit J.B."/>
            <person name="Sepulveda M.S."/>
            <person name="Poelchau M.F."/>
            <person name="Hughes D.S.T."/>
            <person name="Murali S.C."/>
            <person name="Chen S."/>
            <person name="Glastad K.M."/>
            <person name="Goodisman M.A.D."/>
            <person name="Werren J.H."/>
            <person name="Vineis J.H."/>
            <person name="Bowen J.L."/>
            <person name="Friedrich M."/>
            <person name="Jones J."/>
            <person name="Robertson H.M."/>
            <person name="Feyereisen R."/>
            <person name="Mechler-Hickson A."/>
            <person name="Mathers N."/>
            <person name="Lee C.E."/>
            <person name="Colbourne J.K."/>
            <person name="Biales A."/>
            <person name="Johnston J.S."/>
            <person name="Wellborn G.A."/>
            <person name="Rosendale A.J."/>
            <person name="Cridge A.G."/>
            <person name="Munoz-Torres M.C."/>
            <person name="Bain P.A."/>
            <person name="Manny A.R."/>
            <person name="Major K.M."/>
            <person name="Lambert F.N."/>
            <person name="Vulpe C.D."/>
            <person name="Tuck P."/>
            <person name="Blalock B.J."/>
            <person name="Lin Y.Y."/>
            <person name="Smith M.E."/>
            <person name="Ochoa-Acuna H."/>
            <person name="Chen M.M."/>
            <person name="Childers C.P."/>
            <person name="Qu J."/>
            <person name="Dugan S."/>
            <person name="Lee S.L."/>
            <person name="Chao H."/>
            <person name="Dinh H."/>
            <person name="Han Y."/>
            <person name="Doddapaneni H."/>
            <person name="Worley K.C."/>
            <person name="Muzny D.M."/>
            <person name="Gibbs R.A."/>
            <person name="Richards S."/>
        </authorList>
    </citation>
    <scope>NUCLEOTIDE SEQUENCE</scope>
    <source>
        <strain evidence="3">HAZT.00-mixed</strain>
        <tissue evidence="3">Whole organism</tissue>
    </source>
</reference>
<evidence type="ECO:0000256" key="2">
    <source>
        <dbReference type="SAM" id="SignalP"/>
    </source>
</evidence>
<feature type="region of interest" description="Disordered" evidence="1">
    <location>
        <begin position="149"/>
        <end position="179"/>
    </location>
</feature>
<reference evidence="5" key="4">
    <citation type="submission" date="2025-04" db="UniProtKB">
        <authorList>
            <consortium name="RefSeq"/>
        </authorList>
    </citation>
    <scope>IDENTIFICATION</scope>
    <source>
        <tissue evidence="5">Whole organism</tissue>
    </source>
</reference>
<dbReference type="RefSeq" id="XP_018027348.1">
    <property type="nucleotide sequence ID" value="XM_018171859.2"/>
</dbReference>
<feature type="signal peptide" evidence="2">
    <location>
        <begin position="1"/>
        <end position="22"/>
    </location>
</feature>
<organism evidence="3">
    <name type="scientific">Hyalella azteca</name>
    <name type="common">Amphipod</name>
    <dbReference type="NCBI Taxonomy" id="294128"/>
    <lineage>
        <taxon>Eukaryota</taxon>
        <taxon>Metazoa</taxon>
        <taxon>Ecdysozoa</taxon>
        <taxon>Arthropoda</taxon>
        <taxon>Crustacea</taxon>
        <taxon>Multicrustacea</taxon>
        <taxon>Malacostraca</taxon>
        <taxon>Eumalacostraca</taxon>
        <taxon>Peracarida</taxon>
        <taxon>Amphipoda</taxon>
        <taxon>Senticaudata</taxon>
        <taxon>Talitrida</taxon>
        <taxon>Talitroidea</taxon>
        <taxon>Hyalellidae</taxon>
        <taxon>Hyalella</taxon>
    </lineage>
</organism>
<evidence type="ECO:0000256" key="1">
    <source>
        <dbReference type="SAM" id="MobiDB-lite"/>
    </source>
</evidence>
<reference evidence="3" key="3">
    <citation type="submission" date="2019-06" db="EMBL/GenBank/DDBJ databases">
        <authorList>
            <person name="Poynton C."/>
            <person name="Hasenbein S."/>
            <person name="Benoit J.B."/>
            <person name="Sepulveda M.S."/>
            <person name="Poelchau M.F."/>
            <person name="Murali S.C."/>
            <person name="Chen S."/>
            <person name="Glastad K.M."/>
            <person name="Werren J.H."/>
            <person name="Vineis J.H."/>
            <person name="Bowen J.L."/>
            <person name="Friedrich M."/>
            <person name="Jones J."/>
            <person name="Robertson H.M."/>
            <person name="Feyereisen R."/>
            <person name="Mechler-Hickson A."/>
            <person name="Mathers N."/>
            <person name="Lee C.E."/>
            <person name="Colbourne J.K."/>
            <person name="Biales A."/>
            <person name="Johnston J.S."/>
            <person name="Wellborn G.A."/>
            <person name="Rosendale A.J."/>
            <person name="Cridge A.G."/>
            <person name="Munoz-Torres M.C."/>
            <person name="Bain P.A."/>
            <person name="Manny A.R."/>
            <person name="Major K.M."/>
            <person name="Lambert F.N."/>
            <person name="Vulpe C.D."/>
            <person name="Tuck P."/>
            <person name="Blalock B.J."/>
            <person name="Lin Y.-Y."/>
            <person name="Smith M.E."/>
            <person name="Ochoa-Acuna H."/>
            <person name="Chen M.-J.M."/>
            <person name="Childers C.P."/>
            <person name="Qu J."/>
            <person name="Dugan S."/>
            <person name="Lee S.L."/>
            <person name="Chao H."/>
            <person name="Dinh H."/>
            <person name="Han Y."/>
            <person name="Doddapaneni H."/>
            <person name="Worley K.C."/>
            <person name="Muzny D.M."/>
            <person name="Gibbs R.A."/>
            <person name="Richards S."/>
        </authorList>
    </citation>
    <scope>NUCLEOTIDE SEQUENCE</scope>
    <source>
        <strain evidence="3">HAZT.00-mixed</strain>
        <tissue evidence="3">Whole organism</tissue>
    </source>
</reference>
<dbReference type="KEGG" id="hazt:108682650"/>
<reference evidence="3" key="1">
    <citation type="submission" date="2014-08" db="EMBL/GenBank/DDBJ databases">
        <authorList>
            <person name="Murali S."/>
            <person name="Richards S."/>
            <person name="Bandaranaike D."/>
            <person name="Bellair M."/>
            <person name="Blankenburg K."/>
            <person name="Chao H."/>
            <person name="Dinh H."/>
            <person name="Doddapaneni H."/>
            <person name="Dugan-Rocha S."/>
            <person name="Elkadiri S."/>
            <person name="Gnanaolivu R."/>
            <person name="Hughes D."/>
            <person name="Lee S."/>
            <person name="Li M."/>
            <person name="Ming W."/>
            <person name="Munidasa M."/>
            <person name="Muniz J."/>
            <person name="Nguyen L."/>
            <person name="Osuji N."/>
            <person name="Pu L.-L."/>
            <person name="Puazo M."/>
            <person name="Skinner E."/>
            <person name="Qu C."/>
            <person name="Quiroz J."/>
            <person name="Raj R."/>
            <person name="Weissenberger G."/>
            <person name="Xin Y."/>
            <person name="Zou X."/>
            <person name="Han Y."/>
            <person name="Worley K."/>
            <person name="Muzny D."/>
            <person name="Gibbs R."/>
        </authorList>
    </citation>
    <scope>NUCLEOTIDE SEQUENCE</scope>
    <source>
        <strain evidence="3">HAZT.00-mixed</strain>
        <tissue evidence="3">Whole organism</tissue>
    </source>
</reference>
<feature type="region of interest" description="Disordered" evidence="1">
    <location>
        <begin position="47"/>
        <end position="68"/>
    </location>
</feature>
<dbReference type="Proteomes" id="UP000711488">
    <property type="component" value="Unassembled WGS sequence"/>
</dbReference>
<feature type="compositionally biased region" description="Basic and acidic residues" evidence="1">
    <location>
        <begin position="160"/>
        <end position="170"/>
    </location>
</feature>
<evidence type="ECO:0000313" key="5">
    <source>
        <dbReference type="RefSeq" id="XP_018027348.1"/>
    </source>
</evidence>
<dbReference type="GeneID" id="108682650"/>
<dbReference type="EMBL" id="JQDR03008436">
    <property type="protein sequence ID" value="KAA0197142.1"/>
    <property type="molecule type" value="Genomic_DNA"/>
</dbReference>
<keyword evidence="4" id="KW-1185">Reference proteome</keyword>
<feature type="compositionally biased region" description="Basic and acidic residues" evidence="1">
    <location>
        <begin position="218"/>
        <end position="229"/>
    </location>
</feature>
<name>A0A6A0H2H2_HYAAZ</name>
<sequence>MLDPKFLGIIYFVWLSLLEADAAPYATLRFSNAFDASLKHNINKRNAEAEPAPEAVADASSDATSQPDAIAEASASAEAQSFGAFHPHQVHPSQHAFIPSHGPPHHGADHLQSIHILRGHPHDGHPRGHPVGLGGHLIGGHINDRPPNPGAHLVHPGHQSHQDNFRHLSHPDFNFQGGPVGGRVRSRGLGYDFTYDIGGHPIHGTQQHKHRVIHHKVRDDNHHDDNNDEYHEDDDENYDENRITSGYGLTKHVRIHPHGGGPFHGRGLNDGPFTSVVTSHPVHHGRHGLFGHPISGQLGSRGHIGNPGGPSVGFIGPGVHGAPLGFRSHVEPGGFDGRIGHGVHGGLGGPVGGHGGFIGGVGIHDIGHSGLIAHDLREAHGIGQIFEHGGPRHTLITRQHLGHPTSHGGHDIRGHGGPGFIGHSHGGTIGRGFPGGGFNRGKELEIEPDGKFNPIEGFETPKRQLDDIGNGVSDGLKHIGNSSGRLSREKPIRHERYYAETTAHDSDVI</sequence>
<proteinExistence type="predicted"/>
<dbReference type="AlphaFoldDB" id="A0A6A0H2H2"/>
<evidence type="ECO:0000313" key="4">
    <source>
        <dbReference type="Proteomes" id="UP000694843"/>
    </source>
</evidence>
<feature type="region of interest" description="Disordered" evidence="1">
    <location>
        <begin position="403"/>
        <end position="442"/>
    </location>
</feature>
<evidence type="ECO:0000313" key="3">
    <source>
        <dbReference type="EMBL" id="KAA0197142.1"/>
    </source>
</evidence>
<feature type="compositionally biased region" description="Gly residues" evidence="1">
    <location>
        <begin position="415"/>
        <end position="439"/>
    </location>
</feature>
<feature type="chain" id="PRO_5044628564" evidence="2">
    <location>
        <begin position="23"/>
        <end position="509"/>
    </location>
</feature>